<dbReference type="AlphaFoldDB" id="A0AAE3E6J3"/>
<evidence type="ECO:0000313" key="8">
    <source>
        <dbReference type="Proteomes" id="UP001198182"/>
    </source>
</evidence>
<keyword evidence="2" id="KW-1003">Cell membrane</keyword>
<dbReference type="GO" id="GO:0005886">
    <property type="term" value="C:plasma membrane"/>
    <property type="evidence" value="ECO:0007669"/>
    <property type="project" value="UniProtKB-SubCell"/>
</dbReference>
<feature type="transmembrane region" description="Helical" evidence="6">
    <location>
        <begin position="140"/>
        <end position="164"/>
    </location>
</feature>
<evidence type="ECO:0000256" key="3">
    <source>
        <dbReference type="ARBA" id="ARBA00022692"/>
    </source>
</evidence>
<dbReference type="RefSeq" id="WP_308452233.1">
    <property type="nucleotide sequence ID" value="NZ_JAJEQR010000001.1"/>
</dbReference>
<feature type="transmembrane region" description="Helical" evidence="6">
    <location>
        <begin position="110"/>
        <end position="128"/>
    </location>
</feature>
<keyword evidence="8" id="KW-1185">Reference proteome</keyword>
<accession>A0AAE3E6J3</accession>
<gene>
    <name evidence="7" type="ORF">LKD81_00065</name>
</gene>
<dbReference type="EMBL" id="JAJEQR010000001">
    <property type="protein sequence ID" value="MCC2229397.1"/>
    <property type="molecule type" value="Genomic_DNA"/>
</dbReference>
<name>A0AAE3E6J3_9FIRM</name>
<comment type="caution">
    <text evidence="7">The sequence shown here is derived from an EMBL/GenBank/DDBJ whole genome shotgun (WGS) entry which is preliminary data.</text>
</comment>
<feature type="transmembrane region" description="Helical" evidence="6">
    <location>
        <begin position="46"/>
        <end position="69"/>
    </location>
</feature>
<evidence type="ECO:0000256" key="5">
    <source>
        <dbReference type="ARBA" id="ARBA00023136"/>
    </source>
</evidence>
<evidence type="ECO:0000256" key="2">
    <source>
        <dbReference type="ARBA" id="ARBA00022475"/>
    </source>
</evidence>
<keyword evidence="3 6" id="KW-0812">Transmembrane</keyword>
<proteinExistence type="predicted"/>
<sequence>MDIFAFLGGLALFLFGLYQIRTAMETFMKGRLRSVIGRMTAGTVRTIALGTGLTMLMQSSTAVTVVTVGMVESGALEKRKAFLLVMGANLGTTATAWLVALGASGGEKKSGNTVLLVLLCLGVLMEYFQRSAVKNGGMLLSGIGALFLGVEGMGTVMDVFPGLYGILPALGKNSLAALGAGVMLACMVQSSSAGIGILQVLAERGVIPAQAGMYMILGENIGTCVTTLAAGVGTGAAARSVTWFHLFFNVVGTMAALPVLAAIFHLLPQAGTAMGSAVGLAMFHTMFNAFNIAVFGPWIHQMQRINRSM</sequence>
<feature type="transmembrane region" description="Helical" evidence="6">
    <location>
        <begin position="279"/>
        <end position="299"/>
    </location>
</feature>
<evidence type="ECO:0000256" key="1">
    <source>
        <dbReference type="ARBA" id="ARBA00004651"/>
    </source>
</evidence>
<evidence type="ECO:0000313" key="7">
    <source>
        <dbReference type="EMBL" id="MCC2229397.1"/>
    </source>
</evidence>
<feature type="transmembrane region" description="Helical" evidence="6">
    <location>
        <begin position="176"/>
        <end position="202"/>
    </location>
</feature>
<keyword evidence="4 6" id="KW-1133">Transmembrane helix</keyword>
<protein>
    <submittedName>
        <fullName evidence="7">Na/Pi symporter</fullName>
    </submittedName>
</protein>
<dbReference type="InterPro" id="IPR003841">
    <property type="entry name" value="Na/Pi_transpt"/>
</dbReference>
<evidence type="ECO:0000256" key="6">
    <source>
        <dbReference type="SAM" id="Phobius"/>
    </source>
</evidence>
<feature type="transmembrane region" description="Helical" evidence="6">
    <location>
        <begin position="243"/>
        <end position="267"/>
    </location>
</feature>
<dbReference type="GO" id="GO:0005436">
    <property type="term" value="F:sodium:phosphate symporter activity"/>
    <property type="evidence" value="ECO:0007669"/>
    <property type="project" value="InterPro"/>
</dbReference>
<dbReference type="PANTHER" id="PTHR10010:SF46">
    <property type="entry name" value="SODIUM-DEPENDENT PHOSPHATE TRANSPORT PROTEIN 2B"/>
    <property type="match status" value="1"/>
</dbReference>
<dbReference type="GO" id="GO:0044341">
    <property type="term" value="P:sodium-dependent phosphate transport"/>
    <property type="evidence" value="ECO:0007669"/>
    <property type="project" value="InterPro"/>
</dbReference>
<organism evidence="7 8">
    <name type="scientific">Hominifimenecus microfluidus</name>
    <dbReference type="NCBI Taxonomy" id="2885348"/>
    <lineage>
        <taxon>Bacteria</taxon>
        <taxon>Bacillati</taxon>
        <taxon>Bacillota</taxon>
        <taxon>Clostridia</taxon>
        <taxon>Lachnospirales</taxon>
        <taxon>Lachnospiraceae</taxon>
        <taxon>Hominifimenecus</taxon>
    </lineage>
</organism>
<keyword evidence="5 6" id="KW-0472">Membrane</keyword>
<evidence type="ECO:0000256" key="4">
    <source>
        <dbReference type="ARBA" id="ARBA00022989"/>
    </source>
</evidence>
<feature type="transmembrane region" description="Helical" evidence="6">
    <location>
        <begin position="81"/>
        <end position="104"/>
    </location>
</feature>
<dbReference type="Proteomes" id="UP001198182">
    <property type="component" value="Unassembled WGS sequence"/>
</dbReference>
<dbReference type="PANTHER" id="PTHR10010">
    <property type="entry name" value="SOLUTE CARRIER FAMILY 34 SODIUM PHOSPHATE , MEMBER 2-RELATED"/>
    <property type="match status" value="1"/>
</dbReference>
<comment type="subcellular location">
    <subcellularLocation>
        <location evidence="1">Cell membrane</location>
        <topology evidence="1">Multi-pass membrane protein</topology>
    </subcellularLocation>
</comment>
<dbReference type="Pfam" id="PF02690">
    <property type="entry name" value="Na_Pi_cotrans"/>
    <property type="match status" value="2"/>
</dbReference>
<dbReference type="NCBIfam" id="NF037997">
    <property type="entry name" value="Na_Pi_symport"/>
    <property type="match status" value="1"/>
</dbReference>
<reference evidence="7" key="1">
    <citation type="submission" date="2021-10" db="EMBL/GenBank/DDBJ databases">
        <title>Anaerobic single-cell dispensing facilitates the cultivation of human gut bacteria.</title>
        <authorList>
            <person name="Afrizal A."/>
        </authorList>
    </citation>
    <scope>NUCLEOTIDE SEQUENCE</scope>
    <source>
        <strain evidence="7">CLA-AA-H215</strain>
    </source>
</reference>
<feature type="transmembrane region" description="Helical" evidence="6">
    <location>
        <begin position="214"/>
        <end position="237"/>
    </location>
</feature>